<reference evidence="4" key="1">
    <citation type="journal article" date="2018" name="Org. Lett.">
        <title>Discovery, Biosynthesis, and Heterologous Production of Streptoseomycin, an Anti-Microaerophilic Bacteria Macrodilactone.</title>
        <authorList>
            <person name="Zhang B."/>
            <person name="Wang K.B."/>
            <person name="Wang W."/>
            <person name="Bi S.F."/>
            <person name="Mei Y.N."/>
            <person name="Deng X.Z."/>
            <person name="Jiao R.H."/>
            <person name="Tan R.X."/>
            <person name="Ge H.M."/>
        </authorList>
    </citation>
    <scope>NUCLEOTIDE SEQUENCE</scope>
    <source>
        <strain evidence="4">A01</strain>
    </source>
</reference>
<dbReference type="EMBL" id="MG891745">
    <property type="protein sequence ID" value="AWH12933.1"/>
    <property type="molecule type" value="Genomic_DNA"/>
</dbReference>
<feature type="domain" description="Methyltransferase" evidence="3">
    <location>
        <begin position="42"/>
        <end position="127"/>
    </location>
</feature>
<name>A0A2S1P8N4_STRSO</name>
<dbReference type="GO" id="GO:0032259">
    <property type="term" value="P:methylation"/>
    <property type="evidence" value="ECO:0007669"/>
    <property type="project" value="UniProtKB-KW"/>
</dbReference>
<dbReference type="InterPro" id="IPR029063">
    <property type="entry name" value="SAM-dependent_MTases_sf"/>
</dbReference>
<dbReference type="Gene3D" id="3.40.50.150">
    <property type="entry name" value="Vaccinia Virus protein VP39"/>
    <property type="match status" value="1"/>
</dbReference>
<accession>A0A2S1P8N4</accession>
<sequence>MDRRERVKLYDRMAEAYDRSRPSYPDDVIHEVLGDAAAGLSVLDVGSGTGIASRQMAKRGARVLGLDMSAGMSAVAKRHGIPTEVVPFETWDPAGQKFDRVTCAQAWHWMDPFDSAAKAASVLRPGGRLCLFWSAGFHPDELADALADAYRRVLPPGSAKLTLGYAVSRSSDLPLDFSVVTGSPRAFRHMTEHPAQSFAWSATYTRDQWLDELYTHTDHAALPPGVRQNLFEEIGRTIDRFGGAFRMTFFTYLFSATAPR</sequence>
<dbReference type="SUPFAM" id="SSF53335">
    <property type="entry name" value="S-adenosyl-L-methionine-dependent methyltransferases"/>
    <property type="match status" value="1"/>
</dbReference>
<evidence type="ECO:0000259" key="3">
    <source>
        <dbReference type="Pfam" id="PF13649"/>
    </source>
</evidence>
<proteinExistence type="predicted"/>
<keyword evidence="2" id="KW-0808">Transferase</keyword>
<evidence type="ECO:0000313" key="4">
    <source>
        <dbReference type="EMBL" id="AWH12933.1"/>
    </source>
</evidence>
<protein>
    <submittedName>
        <fullName evidence="4">StmM4</fullName>
    </submittedName>
</protein>
<dbReference type="Pfam" id="PF13649">
    <property type="entry name" value="Methyltransf_25"/>
    <property type="match status" value="1"/>
</dbReference>
<organism evidence="4">
    <name type="scientific">Streptomyces seoulensis</name>
    <dbReference type="NCBI Taxonomy" id="73044"/>
    <lineage>
        <taxon>Bacteria</taxon>
        <taxon>Bacillati</taxon>
        <taxon>Actinomycetota</taxon>
        <taxon>Actinomycetes</taxon>
        <taxon>Kitasatosporales</taxon>
        <taxon>Streptomycetaceae</taxon>
        <taxon>Streptomyces</taxon>
    </lineage>
</organism>
<dbReference type="PANTHER" id="PTHR44942:SF4">
    <property type="entry name" value="METHYLTRANSFERASE TYPE 11 DOMAIN-CONTAINING PROTEIN"/>
    <property type="match status" value="1"/>
</dbReference>
<keyword evidence="1" id="KW-0489">Methyltransferase</keyword>
<dbReference type="InterPro" id="IPR051052">
    <property type="entry name" value="Diverse_substrate_MTase"/>
</dbReference>
<dbReference type="InterPro" id="IPR041698">
    <property type="entry name" value="Methyltransf_25"/>
</dbReference>
<dbReference type="CDD" id="cd02440">
    <property type="entry name" value="AdoMet_MTases"/>
    <property type="match status" value="1"/>
</dbReference>
<dbReference type="GO" id="GO:0008168">
    <property type="term" value="F:methyltransferase activity"/>
    <property type="evidence" value="ECO:0007669"/>
    <property type="project" value="UniProtKB-KW"/>
</dbReference>
<evidence type="ECO:0000256" key="2">
    <source>
        <dbReference type="ARBA" id="ARBA00022679"/>
    </source>
</evidence>
<evidence type="ECO:0000256" key="1">
    <source>
        <dbReference type="ARBA" id="ARBA00022603"/>
    </source>
</evidence>
<dbReference type="AlphaFoldDB" id="A0A2S1P8N4"/>
<dbReference type="PANTHER" id="PTHR44942">
    <property type="entry name" value="METHYLTRANSF_11 DOMAIN-CONTAINING PROTEIN"/>
    <property type="match status" value="1"/>
</dbReference>